<proteinExistence type="predicted"/>
<evidence type="ECO:0000313" key="2">
    <source>
        <dbReference type="EMBL" id="CCG21551.1"/>
    </source>
</evidence>
<name>H8WYR9_CANO9</name>
<dbReference type="Proteomes" id="UP000005018">
    <property type="component" value="Chromosome 1"/>
</dbReference>
<dbReference type="HOGENOM" id="CLU_1539811_0_0_1"/>
<dbReference type="KEGG" id="cot:CORT_0A11660"/>
<evidence type="ECO:0000256" key="1">
    <source>
        <dbReference type="SAM" id="MobiDB-lite"/>
    </source>
</evidence>
<feature type="compositionally biased region" description="Acidic residues" evidence="1">
    <location>
        <begin position="131"/>
        <end position="143"/>
    </location>
</feature>
<organism evidence="2 3">
    <name type="scientific">Candida orthopsilosis (strain 90-125)</name>
    <name type="common">Yeast</name>
    <dbReference type="NCBI Taxonomy" id="1136231"/>
    <lineage>
        <taxon>Eukaryota</taxon>
        <taxon>Fungi</taxon>
        <taxon>Dikarya</taxon>
        <taxon>Ascomycota</taxon>
        <taxon>Saccharomycotina</taxon>
        <taxon>Pichiomycetes</taxon>
        <taxon>Debaryomycetaceae</taxon>
        <taxon>Candida/Lodderomyces clade</taxon>
        <taxon>Candida</taxon>
    </lineage>
</organism>
<dbReference type="RefSeq" id="XP_003866989.1">
    <property type="nucleotide sequence ID" value="XM_003866941.1"/>
</dbReference>
<gene>
    <name evidence="2" type="ORF">CORT_0A11660</name>
</gene>
<feature type="region of interest" description="Disordered" evidence="1">
    <location>
        <begin position="104"/>
        <end position="145"/>
    </location>
</feature>
<dbReference type="AlphaFoldDB" id="H8WYR9"/>
<accession>H8WYR9</accession>
<reference evidence="2 3" key="1">
    <citation type="journal article" date="2012" name="PLoS ONE">
        <title>Sequence and analysis of the genome of the pathogenic yeast Candida orthopsilosis.</title>
        <authorList>
            <person name="Riccombeni A."/>
            <person name="Vidanes G."/>
            <person name="Proux-Wera E."/>
            <person name="Wolfe K.H."/>
            <person name="Butler G."/>
        </authorList>
    </citation>
    <scope>NUCLEOTIDE SEQUENCE [LARGE SCALE GENOMIC DNA]</scope>
    <source>
        <strain evidence="2 3">Co 90-125</strain>
    </source>
</reference>
<keyword evidence="3" id="KW-1185">Reference proteome</keyword>
<dbReference type="EMBL" id="HE681719">
    <property type="protein sequence ID" value="CCG21551.1"/>
    <property type="molecule type" value="Genomic_DNA"/>
</dbReference>
<protein>
    <submittedName>
        <fullName evidence="2">Uncharacterized protein</fullName>
    </submittedName>
</protein>
<evidence type="ECO:0000313" key="3">
    <source>
        <dbReference type="Proteomes" id="UP000005018"/>
    </source>
</evidence>
<feature type="compositionally biased region" description="Basic and acidic residues" evidence="1">
    <location>
        <begin position="104"/>
        <end position="116"/>
    </location>
</feature>
<dbReference type="GeneID" id="14537284"/>
<sequence length="174" mass="19350">MTKAAITSRSKNTEAPFTETQLLEIVNEKSKLAPQELVSELANKLTTISSKHKFIIQHTTIATNDDTSFNLNICTDFVASWEPSKDGCITVQLDLEKGVDEDLKPSYKETKKKDESGSINDYAAADKPEGTSEEVAVEGDKEDMDTTRAITREELSTKQSQINSLLITIYWISI</sequence>
<dbReference type="OrthoDB" id="10059120at2759"/>